<dbReference type="NCBIfam" id="NF033453">
    <property type="entry name" value="BREX_3_BrxF"/>
    <property type="match status" value="1"/>
</dbReference>
<sequence>MTHIDDLIKSNRGSHYKLLTLVGSEENHKNNIIDYLKNNGWDVYDIEEVILDLVENIPENKIGLKIGDKIKEWLSDQENKIVITNTSIIYSPELNLINPVETFRYAMRGDKEAVIFIEGKMRDDKVIYSTPDKQDHKDIDISRIVSERITEVEVN</sequence>
<proteinExistence type="predicted"/>
<dbReference type="RefSeq" id="WP_134059931.1">
    <property type="nucleotide sequence ID" value="NZ_SOEF01000030.1"/>
</dbReference>
<dbReference type="EMBL" id="SOEF01000030">
    <property type="protein sequence ID" value="TDX39612.1"/>
    <property type="molecule type" value="Genomic_DNA"/>
</dbReference>
<organism evidence="1 2">
    <name type="scientific">Halanaerobium congolense</name>
    <dbReference type="NCBI Taxonomy" id="54121"/>
    <lineage>
        <taxon>Bacteria</taxon>
        <taxon>Bacillati</taxon>
        <taxon>Bacillota</taxon>
        <taxon>Clostridia</taxon>
        <taxon>Halanaerobiales</taxon>
        <taxon>Halanaerobiaceae</taxon>
        <taxon>Halanaerobium</taxon>
    </lineage>
</organism>
<comment type="caution">
    <text evidence="1">The sequence shown here is derived from an EMBL/GenBank/DDBJ whole genome shotgun (WGS) entry which is preliminary data.</text>
</comment>
<name>A0A4R8GFU5_9FIRM</name>
<dbReference type="InterPro" id="IPR048067">
    <property type="entry name" value="BREX_3_BrxF"/>
</dbReference>
<protein>
    <submittedName>
        <fullName evidence="1">Uncharacterized protein</fullName>
    </submittedName>
</protein>
<accession>A0A4R8GFU5</accession>
<dbReference type="Proteomes" id="UP000295472">
    <property type="component" value="Unassembled WGS sequence"/>
</dbReference>
<dbReference type="AlphaFoldDB" id="A0A4R8GFU5"/>
<gene>
    <name evidence="1" type="ORF">C7954_1304</name>
</gene>
<dbReference type="GeneID" id="57013472"/>
<reference evidence="1 2" key="1">
    <citation type="submission" date="2019-03" db="EMBL/GenBank/DDBJ databases">
        <title>Subsurface microbial communities from deep shales in Ohio and West Virginia, USA.</title>
        <authorList>
            <person name="Wrighton K."/>
        </authorList>
    </citation>
    <scope>NUCLEOTIDE SEQUENCE [LARGE SCALE GENOMIC DNA]</scope>
    <source>
        <strain evidence="1 2">DSMZ 11287</strain>
    </source>
</reference>
<evidence type="ECO:0000313" key="2">
    <source>
        <dbReference type="Proteomes" id="UP000295472"/>
    </source>
</evidence>
<evidence type="ECO:0000313" key="1">
    <source>
        <dbReference type="EMBL" id="TDX39612.1"/>
    </source>
</evidence>